<accession>A0ABV8VS14</accession>
<keyword evidence="1" id="KW-0472">Membrane</keyword>
<keyword evidence="3" id="KW-1185">Reference proteome</keyword>
<dbReference type="Proteomes" id="UP001595880">
    <property type="component" value="Unassembled WGS sequence"/>
</dbReference>
<keyword evidence="1" id="KW-0812">Transmembrane</keyword>
<sequence length="215" mass="24969">MRIRSIRTWIIILLSAIIIITIVAPNKKVEVLQKEEAGNIHATSTQTTASTSIDPNIHFLIEDEVVTINTENIPILYSLLSTSQNIHLTKNKMSLQKVEPLDTYLLSFNCQKSCSYMIINMTKDMESMLLADYVKFKKYYVSPNRDKVLFVFHQKGYDKTIVFGLNEWKQIKYTTLQEVTEPLNIQDIQWLDNKSYELSLSTTTQTVIYEEMKEE</sequence>
<keyword evidence="1" id="KW-1133">Transmembrane helix</keyword>
<reference evidence="3" key="1">
    <citation type="journal article" date="2019" name="Int. J. Syst. Evol. Microbiol.">
        <title>The Global Catalogue of Microorganisms (GCM) 10K type strain sequencing project: providing services to taxonomists for standard genome sequencing and annotation.</title>
        <authorList>
            <consortium name="The Broad Institute Genomics Platform"/>
            <consortium name="The Broad Institute Genome Sequencing Center for Infectious Disease"/>
            <person name="Wu L."/>
            <person name="Ma J."/>
        </authorList>
    </citation>
    <scope>NUCLEOTIDE SEQUENCE [LARGE SCALE GENOMIC DNA]</scope>
    <source>
        <strain evidence="3">KACC 14058</strain>
    </source>
</reference>
<evidence type="ECO:0000313" key="3">
    <source>
        <dbReference type="Proteomes" id="UP001595880"/>
    </source>
</evidence>
<evidence type="ECO:0000313" key="2">
    <source>
        <dbReference type="EMBL" id="MFC4387242.1"/>
    </source>
</evidence>
<name>A0ABV8VS14_9BACI</name>
<proteinExistence type="predicted"/>
<dbReference type="RefSeq" id="WP_390196798.1">
    <property type="nucleotide sequence ID" value="NZ_JBHSDV010000001.1"/>
</dbReference>
<organism evidence="2 3">
    <name type="scientific">Gracilibacillus marinus</name>
    <dbReference type="NCBI Taxonomy" id="630535"/>
    <lineage>
        <taxon>Bacteria</taxon>
        <taxon>Bacillati</taxon>
        <taxon>Bacillota</taxon>
        <taxon>Bacilli</taxon>
        <taxon>Bacillales</taxon>
        <taxon>Bacillaceae</taxon>
        <taxon>Gracilibacillus</taxon>
    </lineage>
</organism>
<evidence type="ECO:0000256" key="1">
    <source>
        <dbReference type="SAM" id="Phobius"/>
    </source>
</evidence>
<dbReference type="EMBL" id="JBHSDV010000001">
    <property type="protein sequence ID" value="MFC4387242.1"/>
    <property type="molecule type" value="Genomic_DNA"/>
</dbReference>
<comment type="caution">
    <text evidence="2">The sequence shown here is derived from an EMBL/GenBank/DDBJ whole genome shotgun (WGS) entry which is preliminary data.</text>
</comment>
<feature type="transmembrane region" description="Helical" evidence="1">
    <location>
        <begin position="6"/>
        <end position="24"/>
    </location>
</feature>
<protein>
    <submittedName>
        <fullName evidence="2">Uncharacterized protein</fullName>
    </submittedName>
</protein>
<gene>
    <name evidence="2" type="ORF">ACFOZ1_05395</name>
</gene>